<sequence length="282" mass="31581">MEFTGPVEDNDDAAELFRVIGRQLRLLRERTGLTQRELGEQLGYSEDLIRSLERGRRTPQPDFLAAADELLDAGGLLRAATEDVGRAKARARVRHPAWFQDYARLETQAVEISFFSTLTVPGLLQTEPYARTTFAVRQPLLDERTIEERVAARLDRQEILTAWPAPVVTVVLDESVLRREIGGPAVQREQLKRLLVSSQFRSTTIQILPMDCEGYAGVDGPFILLTPKGKPQLGYSEVQGVANLVTDPEEVRMLAVRYGTIRGQALTPRESMALIEKLLGDR</sequence>
<feature type="domain" description="HTH cro/C1-type" evidence="1">
    <location>
        <begin position="24"/>
        <end position="77"/>
    </location>
</feature>
<keyword evidence="3" id="KW-1185">Reference proteome</keyword>
<dbReference type="AlphaFoldDB" id="A0A2R4TB40"/>
<dbReference type="Proteomes" id="UP000244201">
    <property type="component" value="Chromosome"/>
</dbReference>
<gene>
    <name evidence="2" type="ORF">SLUN_33220</name>
</gene>
<dbReference type="GO" id="GO:0003677">
    <property type="term" value="F:DNA binding"/>
    <property type="evidence" value="ECO:0007669"/>
    <property type="project" value="InterPro"/>
</dbReference>
<evidence type="ECO:0000313" key="2">
    <source>
        <dbReference type="EMBL" id="AVZ76345.1"/>
    </source>
</evidence>
<organism evidence="2 3">
    <name type="scientific">Streptomyces lunaelactis</name>
    <dbReference type="NCBI Taxonomy" id="1535768"/>
    <lineage>
        <taxon>Bacteria</taxon>
        <taxon>Bacillati</taxon>
        <taxon>Actinomycetota</taxon>
        <taxon>Actinomycetes</taxon>
        <taxon>Kitasatosporales</taxon>
        <taxon>Streptomycetaceae</taxon>
        <taxon>Streptomyces</taxon>
    </lineage>
</organism>
<dbReference type="Gene3D" id="1.10.260.40">
    <property type="entry name" value="lambda repressor-like DNA-binding domains"/>
    <property type="match status" value="1"/>
</dbReference>
<name>A0A2R4TB40_9ACTN</name>
<dbReference type="CDD" id="cd00093">
    <property type="entry name" value="HTH_XRE"/>
    <property type="match status" value="1"/>
</dbReference>
<accession>A0A2R4TB40</accession>
<proteinExistence type="predicted"/>
<dbReference type="EMBL" id="CP026304">
    <property type="protein sequence ID" value="AVZ76345.1"/>
    <property type="molecule type" value="Genomic_DNA"/>
</dbReference>
<dbReference type="InterPro" id="IPR001387">
    <property type="entry name" value="Cro/C1-type_HTH"/>
</dbReference>
<dbReference type="SMART" id="SM00530">
    <property type="entry name" value="HTH_XRE"/>
    <property type="match status" value="1"/>
</dbReference>
<dbReference type="RefSeq" id="WP_108153632.1">
    <property type="nucleotide sequence ID" value="NZ_CP026304.1"/>
</dbReference>
<reference evidence="2 3" key="1">
    <citation type="submission" date="2018-01" db="EMBL/GenBank/DDBJ databases">
        <title>Complete genome sequence of Streptomyces lunaelactis MM109T, a Ferroverdin A producer isolated from cave moonmilk deposits.</title>
        <authorList>
            <person name="Naome A."/>
            <person name="Martinet L."/>
            <person name="Maciejewska M."/>
            <person name="Anderssen S."/>
            <person name="Adam D."/>
            <person name="Tenconi E."/>
            <person name="Deflandre B."/>
            <person name="Arguelles-Arias A."/>
            <person name="Calusinska M."/>
            <person name="Copieters W."/>
            <person name="Karim L."/>
            <person name="Hanikenne M."/>
            <person name="Baurain D."/>
            <person name="van Wezel G."/>
            <person name="Smargiasso N."/>
            <person name="de Pauw E."/>
            <person name="Delfosse P."/>
            <person name="Rigali S."/>
        </authorList>
    </citation>
    <scope>NUCLEOTIDE SEQUENCE [LARGE SCALE GENOMIC DNA]</scope>
    <source>
        <strain evidence="2 3">MM109</strain>
    </source>
</reference>
<dbReference type="OrthoDB" id="3669136at2"/>
<dbReference type="InterPro" id="IPR010982">
    <property type="entry name" value="Lambda_DNA-bd_dom_sf"/>
</dbReference>
<dbReference type="Pfam" id="PF19054">
    <property type="entry name" value="DUF5753"/>
    <property type="match status" value="1"/>
</dbReference>
<protein>
    <submittedName>
        <fullName evidence="2">Transcriptional regulator</fullName>
    </submittedName>
</protein>
<dbReference type="InterPro" id="IPR043917">
    <property type="entry name" value="DUF5753"/>
</dbReference>
<dbReference type="SUPFAM" id="SSF47413">
    <property type="entry name" value="lambda repressor-like DNA-binding domains"/>
    <property type="match status" value="1"/>
</dbReference>
<evidence type="ECO:0000259" key="1">
    <source>
        <dbReference type="PROSITE" id="PS50943"/>
    </source>
</evidence>
<dbReference type="GeneID" id="55660112"/>
<dbReference type="PROSITE" id="PS50943">
    <property type="entry name" value="HTH_CROC1"/>
    <property type="match status" value="1"/>
</dbReference>
<dbReference type="KEGG" id="slk:SLUN_33220"/>
<evidence type="ECO:0000313" key="3">
    <source>
        <dbReference type="Proteomes" id="UP000244201"/>
    </source>
</evidence>
<dbReference type="Pfam" id="PF13560">
    <property type="entry name" value="HTH_31"/>
    <property type="match status" value="1"/>
</dbReference>